<dbReference type="FunFam" id="1.10.10.10:FF:000163">
    <property type="entry name" value="MarR family transcriptional regulator"/>
    <property type="match status" value="1"/>
</dbReference>
<dbReference type="EMBL" id="ACVI01000133">
    <property type="protein sequence ID" value="EET84739.1"/>
    <property type="molecule type" value="Genomic_DNA"/>
</dbReference>
<evidence type="ECO:0000256" key="4">
    <source>
        <dbReference type="ARBA" id="ARBA00023125"/>
    </source>
</evidence>
<dbReference type="RefSeq" id="WP_007063703.1">
    <property type="nucleotide sequence ID" value="NZ_ACVI01000133.1"/>
</dbReference>
<evidence type="ECO:0000256" key="8">
    <source>
        <dbReference type="ARBA" id="ARBA00047207"/>
    </source>
</evidence>
<dbReference type="eggNOG" id="COG1846">
    <property type="taxonomic scope" value="Bacteria"/>
</dbReference>
<name>C6Q1A1_9CLOT</name>
<dbReference type="InterPro" id="IPR036390">
    <property type="entry name" value="WH_DNA-bd_sf"/>
</dbReference>
<gene>
    <name evidence="10" type="ORF">CcarbDRAFT_4818</name>
</gene>
<dbReference type="KEGG" id="cck:Ccar_05870"/>
<dbReference type="InterPro" id="IPR055166">
    <property type="entry name" value="Transc_reg_Sar_Rot_HTH"/>
</dbReference>
<evidence type="ECO:0000256" key="6">
    <source>
        <dbReference type="ARBA" id="ARBA00046337"/>
    </source>
</evidence>
<comment type="caution">
    <text evidence="10">The sequence shown here is derived from an EMBL/GenBank/DDBJ whole genome shotgun (WGS) entry which is preliminary data.</text>
</comment>
<accession>C6Q1A1</accession>
<dbReference type="PROSITE" id="PS50995">
    <property type="entry name" value="HTH_MARR_2"/>
    <property type="match status" value="1"/>
</dbReference>
<dbReference type="OrthoDB" id="9806864at2"/>
<evidence type="ECO:0000256" key="2">
    <source>
        <dbReference type="ARBA" id="ARBA00022490"/>
    </source>
</evidence>
<sequence>MNYESLKLDNQLCFALYACAKEVTRIYKPFLDKFSITYTQYITLLVLWEQDNLTVKELGKKLHLDSGTLTPLLKKLESMKLLKRIRDTHDERNVYIKLTDKGLNMRDEALEIPKKVFCSTGLSMEEASNLKDKLKNLLNSLDEKA</sequence>
<keyword evidence="11" id="KW-1185">Reference proteome</keyword>
<comment type="similarity">
    <text evidence="6">Belongs to the SarZ family.</text>
</comment>
<dbReference type="Pfam" id="PF22381">
    <property type="entry name" value="Staph_reg_Sar_Rot"/>
    <property type="match status" value="1"/>
</dbReference>
<feature type="domain" description="HTH marR-type" evidence="9">
    <location>
        <begin position="9"/>
        <end position="139"/>
    </location>
</feature>
<dbReference type="Proteomes" id="UP000004198">
    <property type="component" value="Unassembled WGS sequence"/>
</dbReference>
<dbReference type="InterPro" id="IPR000835">
    <property type="entry name" value="HTH_MarR-typ"/>
</dbReference>
<dbReference type="SMART" id="SM00347">
    <property type="entry name" value="HTH_MARR"/>
    <property type="match status" value="1"/>
</dbReference>
<evidence type="ECO:0000256" key="3">
    <source>
        <dbReference type="ARBA" id="ARBA00023015"/>
    </source>
</evidence>
<keyword evidence="4" id="KW-0238">DNA-binding</keyword>
<reference evidence="10 11" key="1">
    <citation type="submission" date="2009-06" db="EMBL/GenBank/DDBJ databases">
        <title>The draft genome of Clostridium carboxidivorans P7.</title>
        <authorList>
            <consortium name="US DOE Joint Genome Institute (JGI-PGF)"/>
            <person name="Lucas S."/>
            <person name="Copeland A."/>
            <person name="Lapidus A."/>
            <person name="Glavina del Rio T."/>
            <person name="Tice H."/>
            <person name="Bruce D."/>
            <person name="Goodwin L."/>
            <person name="Pitluck S."/>
            <person name="Larimer F."/>
            <person name="Land M.L."/>
            <person name="Hauser L."/>
            <person name="Hemme C.L."/>
        </authorList>
    </citation>
    <scope>NUCLEOTIDE SEQUENCE [LARGE SCALE GENOMIC DNA]</scope>
    <source>
        <strain evidence="10 11">P7</strain>
    </source>
</reference>
<dbReference type="PANTHER" id="PTHR42756:SF1">
    <property type="entry name" value="TRANSCRIPTIONAL REPRESSOR OF EMRAB OPERON"/>
    <property type="match status" value="1"/>
</dbReference>
<dbReference type="PRINTS" id="PR00598">
    <property type="entry name" value="HTHMARR"/>
</dbReference>
<evidence type="ECO:0000256" key="5">
    <source>
        <dbReference type="ARBA" id="ARBA00023163"/>
    </source>
</evidence>
<dbReference type="PATRIC" id="fig|536227.13.peg.1239"/>
<evidence type="ECO:0000313" key="11">
    <source>
        <dbReference type="Proteomes" id="UP000004198"/>
    </source>
</evidence>
<dbReference type="STRING" id="536227.Ccar_05870"/>
<evidence type="ECO:0000259" key="9">
    <source>
        <dbReference type="PROSITE" id="PS50995"/>
    </source>
</evidence>
<proteinExistence type="inferred from homology"/>
<dbReference type="GO" id="GO:0003700">
    <property type="term" value="F:DNA-binding transcription factor activity"/>
    <property type="evidence" value="ECO:0007669"/>
    <property type="project" value="InterPro"/>
</dbReference>
<dbReference type="Gene3D" id="1.10.10.10">
    <property type="entry name" value="Winged helix-like DNA-binding domain superfamily/Winged helix DNA-binding domain"/>
    <property type="match status" value="1"/>
</dbReference>
<comment type="subcellular location">
    <subcellularLocation>
        <location evidence="1">Cytoplasm</location>
    </subcellularLocation>
</comment>
<dbReference type="SUPFAM" id="SSF46785">
    <property type="entry name" value="Winged helix' DNA-binding domain"/>
    <property type="match status" value="1"/>
</dbReference>
<dbReference type="GO" id="GO:0003677">
    <property type="term" value="F:DNA binding"/>
    <property type="evidence" value="ECO:0007669"/>
    <property type="project" value="UniProtKB-KW"/>
</dbReference>
<keyword evidence="2" id="KW-0963">Cytoplasm</keyword>
<dbReference type="GO" id="GO:0005737">
    <property type="term" value="C:cytoplasm"/>
    <property type="evidence" value="ECO:0007669"/>
    <property type="project" value="UniProtKB-SubCell"/>
</dbReference>
<evidence type="ECO:0000256" key="7">
    <source>
        <dbReference type="ARBA" id="ARBA00047188"/>
    </source>
</evidence>
<keyword evidence="5" id="KW-0804">Transcription</keyword>
<dbReference type="InterPro" id="IPR036388">
    <property type="entry name" value="WH-like_DNA-bd_sf"/>
</dbReference>
<organism evidence="10 11">
    <name type="scientific">Clostridium carboxidivorans P7</name>
    <dbReference type="NCBI Taxonomy" id="536227"/>
    <lineage>
        <taxon>Bacteria</taxon>
        <taxon>Bacillati</taxon>
        <taxon>Bacillota</taxon>
        <taxon>Clostridia</taxon>
        <taxon>Eubacteriales</taxon>
        <taxon>Clostridiaceae</taxon>
        <taxon>Clostridium</taxon>
    </lineage>
</organism>
<dbReference type="PANTHER" id="PTHR42756">
    <property type="entry name" value="TRANSCRIPTIONAL REGULATOR, MARR"/>
    <property type="match status" value="1"/>
</dbReference>
<keyword evidence="3" id="KW-0805">Transcription regulation</keyword>
<protein>
    <recommendedName>
        <fullName evidence="7">HTH-type transcriptional regulator SarZ</fullName>
    </recommendedName>
    <alternativeName>
        <fullName evidence="8">Staphylococcal accessory regulator Z</fullName>
    </alternativeName>
</protein>
<evidence type="ECO:0000313" key="10">
    <source>
        <dbReference type="EMBL" id="EET84739.1"/>
    </source>
</evidence>
<dbReference type="AlphaFoldDB" id="C6Q1A1"/>
<evidence type="ECO:0000256" key="1">
    <source>
        <dbReference type="ARBA" id="ARBA00004496"/>
    </source>
</evidence>